<feature type="domain" description="HTH cro/C1-type" evidence="1">
    <location>
        <begin position="23"/>
        <end position="60"/>
    </location>
</feature>
<dbReference type="Proteomes" id="UP000595224">
    <property type="component" value="Chromosome"/>
</dbReference>
<dbReference type="GO" id="GO:0003677">
    <property type="term" value="F:DNA binding"/>
    <property type="evidence" value="ECO:0007669"/>
    <property type="project" value="InterPro"/>
</dbReference>
<reference evidence="2 3" key="1">
    <citation type="submission" date="2020-11" db="EMBL/GenBank/DDBJ databases">
        <title>Treponema Peruensis nv. sp., first commensal Treponema isolated from human feces.</title>
        <authorList>
            <person name="Belkhou C."/>
            <person name="Raes J."/>
        </authorList>
    </citation>
    <scope>NUCLEOTIDE SEQUENCE [LARGE SCALE GENOMIC DNA]</scope>
    <source>
        <strain evidence="2 3">RCC2812</strain>
    </source>
</reference>
<gene>
    <name evidence="2" type="ORF">IWA51_03500</name>
</gene>
<dbReference type="Gene3D" id="1.10.260.40">
    <property type="entry name" value="lambda repressor-like DNA-binding domains"/>
    <property type="match status" value="1"/>
</dbReference>
<name>A0A7T3V615_9SPIR</name>
<dbReference type="PROSITE" id="PS50943">
    <property type="entry name" value="HTH_CROC1"/>
    <property type="match status" value="1"/>
</dbReference>
<protein>
    <submittedName>
        <fullName evidence="2">Helix-turn-helix domain-containing protein</fullName>
    </submittedName>
</protein>
<sequence length="129" mass="14654">MSKRVTVIMPQVQKILSQMGDQIKLARLRRKLSAEVVSERAGISRATLWQIENGSSSVSIGSYASVLTALALQNDLLLIAKDDVLGRTYQDLNLKVRKRTSKTFVKKTSEENKSFNIMEYLQEYKNDEE</sequence>
<proteinExistence type="predicted"/>
<dbReference type="EMBL" id="CP064936">
    <property type="protein sequence ID" value="QQA01689.1"/>
    <property type="molecule type" value="Genomic_DNA"/>
</dbReference>
<accession>A0A7T3V615</accession>
<evidence type="ECO:0000313" key="2">
    <source>
        <dbReference type="EMBL" id="QQA01689.1"/>
    </source>
</evidence>
<dbReference type="Pfam" id="PF13560">
    <property type="entry name" value="HTH_31"/>
    <property type="match status" value="1"/>
</dbReference>
<dbReference type="SMART" id="SM00530">
    <property type="entry name" value="HTH_XRE"/>
    <property type="match status" value="1"/>
</dbReference>
<dbReference type="InterPro" id="IPR010982">
    <property type="entry name" value="Lambda_DNA-bd_dom_sf"/>
</dbReference>
<dbReference type="RefSeq" id="WP_198443233.1">
    <property type="nucleotide sequence ID" value="NZ_CBCSHE010000018.1"/>
</dbReference>
<dbReference type="SUPFAM" id="SSF47413">
    <property type="entry name" value="lambda repressor-like DNA-binding domains"/>
    <property type="match status" value="1"/>
</dbReference>
<dbReference type="AlphaFoldDB" id="A0A7T3V615"/>
<evidence type="ECO:0000313" key="3">
    <source>
        <dbReference type="Proteomes" id="UP000595224"/>
    </source>
</evidence>
<dbReference type="InterPro" id="IPR001387">
    <property type="entry name" value="Cro/C1-type_HTH"/>
</dbReference>
<dbReference type="CDD" id="cd00093">
    <property type="entry name" value="HTH_XRE"/>
    <property type="match status" value="1"/>
</dbReference>
<organism evidence="2 3">
    <name type="scientific">Treponema peruense</name>
    <dbReference type="NCBI Taxonomy" id="2787628"/>
    <lineage>
        <taxon>Bacteria</taxon>
        <taxon>Pseudomonadati</taxon>
        <taxon>Spirochaetota</taxon>
        <taxon>Spirochaetia</taxon>
        <taxon>Spirochaetales</taxon>
        <taxon>Treponemataceae</taxon>
        <taxon>Treponema</taxon>
    </lineage>
</organism>
<dbReference type="KEGG" id="tper:IWA51_03500"/>
<evidence type="ECO:0000259" key="1">
    <source>
        <dbReference type="PROSITE" id="PS50943"/>
    </source>
</evidence>
<keyword evidence="3" id="KW-1185">Reference proteome</keyword>